<sequence length="211" mass="24623">MEDEAVRNFEEALVAFPFILSQILDFLQIRADPLIESNYYLNTLASYREPEGLLLLVRIYLHHSNKIWSDPVILNWLEITTHKVLPRLQSVRKKEMDQWAKKRKQLFTGLPENIARHCLINDLSIPETLVVDAKLNLGECIQINPCPPKASQQGYLELEPTLNKEVSEEMDRPQQSNLNGRNFGLIVSFLRSILPQWILEILCRFIQRFIQ</sequence>
<dbReference type="Proteomes" id="UP000580250">
    <property type="component" value="Unassembled WGS sequence"/>
</dbReference>
<dbReference type="PANTHER" id="PTHR22684:SF0">
    <property type="entry name" value="RIBOSOME QUALITY CONTROL COMPLEX SUBUNIT TCF25"/>
    <property type="match status" value="1"/>
</dbReference>
<organism evidence="1 2">
    <name type="scientific">Meloidogyne enterolobii</name>
    <name type="common">Root-knot nematode worm</name>
    <name type="synonym">Meloidogyne mayaguensis</name>
    <dbReference type="NCBI Taxonomy" id="390850"/>
    <lineage>
        <taxon>Eukaryota</taxon>
        <taxon>Metazoa</taxon>
        <taxon>Ecdysozoa</taxon>
        <taxon>Nematoda</taxon>
        <taxon>Chromadorea</taxon>
        <taxon>Rhabditida</taxon>
        <taxon>Tylenchina</taxon>
        <taxon>Tylenchomorpha</taxon>
        <taxon>Tylenchoidea</taxon>
        <taxon>Meloidogynidae</taxon>
        <taxon>Meloidogyninae</taxon>
        <taxon>Meloidogyne</taxon>
    </lineage>
</organism>
<reference evidence="1 2" key="1">
    <citation type="submission" date="2020-08" db="EMBL/GenBank/DDBJ databases">
        <authorList>
            <person name="Koutsovoulos G."/>
            <person name="Danchin GJ E."/>
        </authorList>
    </citation>
    <scope>NUCLEOTIDE SEQUENCE [LARGE SCALE GENOMIC DNA]</scope>
</reference>
<comment type="caution">
    <text evidence="1">The sequence shown here is derived from an EMBL/GenBank/DDBJ whole genome shotgun (WGS) entry which is preliminary data.</text>
</comment>
<evidence type="ECO:0000313" key="2">
    <source>
        <dbReference type="Proteomes" id="UP000580250"/>
    </source>
</evidence>
<dbReference type="EMBL" id="CAJEWN010000383">
    <property type="protein sequence ID" value="CAD2180887.1"/>
    <property type="molecule type" value="Genomic_DNA"/>
</dbReference>
<gene>
    <name evidence="1" type="ORF">MENT_LOCUS32995</name>
</gene>
<accession>A0A6V7W131</accession>
<evidence type="ECO:0000313" key="1">
    <source>
        <dbReference type="EMBL" id="CAD2180887.1"/>
    </source>
</evidence>
<dbReference type="GO" id="GO:1990112">
    <property type="term" value="C:RQC complex"/>
    <property type="evidence" value="ECO:0007669"/>
    <property type="project" value="TreeGrafter"/>
</dbReference>
<name>A0A6V7W131_MELEN</name>
<dbReference type="AlphaFoldDB" id="A0A6V7W131"/>
<dbReference type="Pfam" id="PF04910">
    <property type="entry name" value="Tcf25"/>
    <property type="match status" value="1"/>
</dbReference>
<dbReference type="InterPro" id="IPR006994">
    <property type="entry name" value="TCF25/Rqc1"/>
</dbReference>
<protein>
    <submittedName>
        <fullName evidence="1">Uncharacterized protein</fullName>
    </submittedName>
</protein>
<dbReference type="PANTHER" id="PTHR22684">
    <property type="entry name" value="NULP1-RELATED"/>
    <property type="match status" value="1"/>
</dbReference>
<proteinExistence type="predicted"/>
<dbReference type="OrthoDB" id="205993at2759"/>